<proteinExistence type="predicted"/>
<gene>
    <name evidence="2" type="ORF">ACFSNC_05670</name>
</gene>
<evidence type="ECO:0000313" key="3">
    <source>
        <dbReference type="Proteomes" id="UP001597299"/>
    </source>
</evidence>
<keyword evidence="3" id="KW-1185">Reference proteome</keyword>
<name>A0ABW4YU44_9HYPH</name>
<evidence type="ECO:0000256" key="1">
    <source>
        <dbReference type="SAM" id="MobiDB-lite"/>
    </source>
</evidence>
<comment type="caution">
    <text evidence="2">The sequence shown here is derived from an EMBL/GenBank/DDBJ whole genome shotgun (WGS) entry which is preliminary data.</text>
</comment>
<sequence>MGSALLSLTRAVGSAGLALVLAGCPGEQPSETRERVAAPSGNATAAKQWLQPLDATEPGVWLASRAAGHDVATNDPAVGDWRALLADADSRFGEDDRMIANRAVQLEGMLREINVTQSVRTLLADFTPLAGKGSRSGFSDLCQHYYNLRSQGLTREAALAALRQQAPPTRPPAAEGDTGRAHP</sequence>
<protein>
    <recommendedName>
        <fullName evidence="4">MxaH protein</fullName>
    </recommendedName>
</protein>
<evidence type="ECO:0008006" key="4">
    <source>
        <dbReference type="Google" id="ProtNLM"/>
    </source>
</evidence>
<feature type="region of interest" description="Disordered" evidence="1">
    <location>
        <begin position="163"/>
        <end position="183"/>
    </location>
</feature>
<dbReference type="RefSeq" id="WP_246548961.1">
    <property type="nucleotide sequence ID" value="NZ_JAHBGB010000033.1"/>
</dbReference>
<dbReference type="EMBL" id="JBHUHD010000001">
    <property type="protein sequence ID" value="MFD2139876.1"/>
    <property type="molecule type" value="Genomic_DNA"/>
</dbReference>
<reference evidence="3" key="1">
    <citation type="journal article" date="2019" name="Int. J. Syst. Evol. Microbiol.">
        <title>The Global Catalogue of Microorganisms (GCM) 10K type strain sequencing project: providing services to taxonomists for standard genome sequencing and annotation.</title>
        <authorList>
            <consortium name="The Broad Institute Genomics Platform"/>
            <consortium name="The Broad Institute Genome Sequencing Center for Infectious Disease"/>
            <person name="Wu L."/>
            <person name="Ma J."/>
        </authorList>
    </citation>
    <scope>NUCLEOTIDE SEQUENCE [LARGE SCALE GENOMIC DNA]</scope>
    <source>
        <strain evidence="3">CCM 7435</strain>
    </source>
</reference>
<accession>A0ABW4YU44</accession>
<dbReference type="Proteomes" id="UP001597299">
    <property type="component" value="Unassembled WGS sequence"/>
</dbReference>
<organism evidence="2 3">
    <name type="scientific">Ancylobacter oerskovii</name>
    <dbReference type="NCBI Taxonomy" id="459519"/>
    <lineage>
        <taxon>Bacteria</taxon>
        <taxon>Pseudomonadati</taxon>
        <taxon>Pseudomonadota</taxon>
        <taxon>Alphaproteobacteria</taxon>
        <taxon>Hyphomicrobiales</taxon>
        <taxon>Xanthobacteraceae</taxon>
        <taxon>Ancylobacter</taxon>
    </lineage>
</organism>
<evidence type="ECO:0000313" key="2">
    <source>
        <dbReference type="EMBL" id="MFD2139876.1"/>
    </source>
</evidence>